<feature type="domain" description="YCII-related" evidence="1">
    <location>
        <begin position="3"/>
        <end position="92"/>
    </location>
</feature>
<dbReference type="InterPro" id="IPR005545">
    <property type="entry name" value="YCII"/>
</dbReference>
<dbReference type="Gene3D" id="3.30.70.1060">
    <property type="entry name" value="Dimeric alpha+beta barrel"/>
    <property type="match status" value="1"/>
</dbReference>
<dbReference type="Pfam" id="PF03795">
    <property type="entry name" value="YCII"/>
    <property type="match status" value="1"/>
</dbReference>
<dbReference type="Proteomes" id="UP000094043">
    <property type="component" value="Chromosome 6"/>
</dbReference>
<sequence>MPRFLVYAPDYPDYLEKRLAVRAEHLARAKLDDNAGIVLCSGPIVPRPGTKAREASLPEGTPNIAGSFMVYQMDTLEQVLDRLKEDVIAQLGRNIAMAFPRYNWCMM</sequence>
<dbReference type="PANTHER" id="PTHR33606">
    <property type="entry name" value="PROTEIN YCII"/>
    <property type="match status" value="1"/>
</dbReference>
<protein>
    <recommendedName>
        <fullName evidence="1">YCII-related domain-containing protein</fullName>
    </recommendedName>
</protein>
<accession>A0AAJ8JWH4</accession>
<organism evidence="2 3">
    <name type="scientific">Cryptococcus depauperatus CBS 7841</name>
    <dbReference type="NCBI Taxonomy" id="1295531"/>
    <lineage>
        <taxon>Eukaryota</taxon>
        <taxon>Fungi</taxon>
        <taxon>Dikarya</taxon>
        <taxon>Basidiomycota</taxon>
        <taxon>Agaricomycotina</taxon>
        <taxon>Tremellomycetes</taxon>
        <taxon>Tremellales</taxon>
        <taxon>Cryptococcaceae</taxon>
        <taxon>Cryptococcus</taxon>
    </lineage>
</organism>
<proteinExistence type="predicted"/>
<dbReference type="GeneID" id="91089136"/>
<dbReference type="EMBL" id="CP143789">
    <property type="protein sequence ID" value="WVN89697.1"/>
    <property type="molecule type" value="Genomic_DNA"/>
</dbReference>
<dbReference type="InterPro" id="IPR011008">
    <property type="entry name" value="Dimeric_a/b-barrel"/>
</dbReference>
<reference evidence="2" key="2">
    <citation type="journal article" date="2022" name="Elife">
        <title>Obligate sexual reproduction of a homothallic fungus closely related to the Cryptococcus pathogenic species complex.</title>
        <authorList>
            <person name="Passer A.R."/>
            <person name="Clancey S.A."/>
            <person name="Shea T."/>
            <person name="David-Palma M."/>
            <person name="Averette A.F."/>
            <person name="Boekhout T."/>
            <person name="Porcel B.M."/>
            <person name="Nowrousian M."/>
            <person name="Cuomo C.A."/>
            <person name="Sun S."/>
            <person name="Heitman J."/>
            <person name="Coelho M.A."/>
        </authorList>
    </citation>
    <scope>NUCLEOTIDE SEQUENCE</scope>
    <source>
        <strain evidence="2">CBS 7841</strain>
    </source>
</reference>
<gene>
    <name evidence="2" type="ORF">L203_104927</name>
</gene>
<keyword evidence="3" id="KW-1185">Reference proteome</keyword>
<dbReference type="RefSeq" id="XP_066070397.1">
    <property type="nucleotide sequence ID" value="XM_066214300.1"/>
</dbReference>
<evidence type="ECO:0000313" key="2">
    <source>
        <dbReference type="EMBL" id="WVN89697.1"/>
    </source>
</evidence>
<name>A0AAJ8JWH4_9TREE</name>
<dbReference type="PANTHER" id="PTHR33606:SF3">
    <property type="entry name" value="PROTEIN YCII"/>
    <property type="match status" value="1"/>
</dbReference>
<dbReference type="KEGG" id="cdep:91089136"/>
<reference evidence="2" key="3">
    <citation type="submission" date="2024-01" db="EMBL/GenBank/DDBJ databases">
        <authorList>
            <person name="Coelho M.A."/>
            <person name="David-Palma M."/>
            <person name="Shea T."/>
            <person name="Sun S."/>
            <person name="Cuomo C.A."/>
            <person name="Heitman J."/>
        </authorList>
    </citation>
    <scope>NUCLEOTIDE SEQUENCE</scope>
    <source>
        <strain evidence="2">CBS 7841</strain>
    </source>
</reference>
<reference evidence="2" key="1">
    <citation type="submission" date="2016-06" db="EMBL/GenBank/DDBJ databases">
        <authorList>
            <person name="Cuomo C."/>
            <person name="Litvintseva A."/>
            <person name="Heitman J."/>
            <person name="Chen Y."/>
            <person name="Sun S."/>
            <person name="Springer D."/>
            <person name="Dromer F."/>
            <person name="Young S."/>
            <person name="Zeng Q."/>
            <person name="Chapman S."/>
            <person name="Gujja S."/>
            <person name="Saif S."/>
            <person name="Birren B."/>
        </authorList>
    </citation>
    <scope>NUCLEOTIDE SEQUENCE</scope>
    <source>
        <strain evidence="2">CBS 7841</strain>
    </source>
</reference>
<evidence type="ECO:0000313" key="3">
    <source>
        <dbReference type="Proteomes" id="UP000094043"/>
    </source>
</evidence>
<dbReference type="SUPFAM" id="SSF54909">
    <property type="entry name" value="Dimeric alpha+beta barrel"/>
    <property type="match status" value="1"/>
</dbReference>
<dbReference type="InterPro" id="IPR051807">
    <property type="entry name" value="Sec-metab_biosynth-assoc"/>
</dbReference>
<evidence type="ECO:0000259" key="1">
    <source>
        <dbReference type="Pfam" id="PF03795"/>
    </source>
</evidence>
<dbReference type="AlphaFoldDB" id="A0AAJ8JWH4"/>